<evidence type="ECO:0000313" key="3">
    <source>
        <dbReference type="EMBL" id="MCK2218653.1"/>
    </source>
</evidence>
<dbReference type="InterPro" id="IPR035992">
    <property type="entry name" value="Ricin_B-like_lectins"/>
</dbReference>
<sequence>MSTISTNRRITSAASRPWRRAARLSAPVLALAAALLAGAGAPASAAAPGDDADPARTAATATDPGLWWIQMNGLSLQDNAVAGVRLTQVPSTANPVFFGVLWHFTPTPAGNAYVVESNNGGCLDIADGISKSPGAGIEVRQCDGTISQQWVTPSHGGAKYGMTNVWSGLAATVKGPVVAGAKLHQRPVGEANQVFDMPFFGF</sequence>
<reference evidence="3 4" key="1">
    <citation type="submission" date="2022-04" db="EMBL/GenBank/DDBJ databases">
        <title>Genome draft of Actinomadura sp. ATCC 31491.</title>
        <authorList>
            <person name="Shi X."/>
            <person name="Du Y."/>
        </authorList>
    </citation>
    <scope>NUCLEOTIDE SEQUENCE [LARGE SCALE GENOMIC DNA]</scope>
    <source>
        <strain evidence="3 4">ATCC 31491</strain>
    </source>
</reference>
<gene>
    <name evidence="3" type="ORF">MF672_033380</name>
</gene>
<feature type="chain" id="PRO_5046191088" evidence="1">
    <location>
        <begin position="46"/>
        <end position="202"/>
    </location>
</feature>
<dbReference type="CDD" id="cd00161">
    <property type="entry name" value="beta-trefoil_Ricin-like"/>
    <property type="match status" value="1"/>
</dbReference>
<keyword evidence="4" id="KW-1185">Reference proteome</keyword>
<accession>A0ABT0G3E5</accession>
<evidence type="ECO:0000256" key="1">
    <source>
        <dbReference type="SAM" id="SignalP"/>
    </source>
</evidence>
<dbReference type="Gene3D" id="2.80.10.50">
    <property type="match status" value="1"/>
</dbReference>
<proteinExistence type="predicted"/>
<dbReference type="Pfam" id="PF14200">
    <property type="entry name" value="RicinB_lectin_2"/>
    <property type="match status" value="1"/>
</dbReference>
<dbReference type="EMBL" id="JAKRKC020000002">
    <property type="protein sequence ID" value="MCK2218653.1"/>
    <property type="molecule type" value="Genomic_DNA"/>
</dbReference>
<comment type="caution">
    <text evidence="3">The sequence shown here is derived from an EMBL/GenBank/DDBJ whole genome shotgun (WGS) entry which is preliminary data.</text>
</comment>
<feature type="signal peptide" evidence="1">
    <location>
        <begin position="1"/>
        <end position="45"/>
    </location>
</feature>
<dbReference type="InterPro" id="IPR000772">
    <property type="entry name" value="Ricin_B_lectin"/>
</dbReference>
<dbReference type="RefSeq" id="WP_242381633.1">
    <property type="nucleotide sequence ID" value="NZ_JAKRKC020000002.1"/>
</dbReference>
<evidence type="ECO:0000313" key="4">
    <source>
        <dbReference type="Proteomes" id="UP001317259"/>
    </source>
</evidence>
<feature type="domain" description="Ricin B lectin" evidence="2">
    <location>
        <begin position="102"/>
        <end position="185"/>
    </location>
</feature>
<dbReference type="Proteomes" id="UP001317259">
    <property type="component" value="Unassembled WGS sequence"/>
</dbReference>
<dbReference type="PROSITE" id="PS50231">
    <property type="entry name" value="RICIN_B_LECTIN"/>
    <property type="match status" value="1"/>
</dbReference>
<name>A0ABT0G3E5_9ACTN</name>
<organism evidence="3 4">
    <name type="scientific">Actinomadura luzonensis</name>
    <dbReference type="NCBI Taxonomy" id="2805427"/>
    <lineage>
        <taxon>Bacteria</taxon>
        <taxon>Bacillati</taxon>
        <taxon>Actinomycetota</taxon>
        <taxon>Actinomycetes</taxon>
        <taxon>Streptosporangiales</taxon>
        <taxon>Thermomonosporaceae</taxon>
        <taxon>Actinomadura</taxon>
    </lineage>
</organism>
<keyword evidence="1" id="KW-0732">Signal</keyword>
<protein>
    <submittedName>
        <fullName evidence="3">RICIN domain-containing protein</fullName>
    </submittedName>
</protein>
<evidence type="ECO:0000259" key="2">
    <source>
        <dbReference type="Pfam" id="PF14200"/>
    </source>
</evidence>
<dbReference type="SUPFAM" id="SSF50370">
    <property type="entry name" value="Ricin B-like lectins"/>
    <property type="match status" value="1"/>
</dbReference>